<feature type="compositionally biased region" description="Basic and acidic residues" evidence="1">
    <location>
        <begin position="202"/>
        <end position="211"/>
    </location>
</feature>
<proteinExistence type="predicted"/>
<gene>
    <name evidence="2" type="ORF">J2S42_001389</name>
</gene>
<keyword evidence="3" id="KW-1185">Reference proteome</keyword>
<evidence type="ECO:0000313" key="3">
    <source>
        <dbReference type="Proteomes" id="UP001240236"/>
    </source>
</evidence>
<dbReference type="Proteomes" id="UP001240236">
    <property type="component" value="Unassembled WGS sequence"/>
</dbReference>
<dbReference type="EMBL" id="JAUSUZ010000001">
    <property type="protein sequence ID" value="MDQ0364720.1"/>
    <property type="molecule type" value="Genomic_DNA"/>
</dbReference>
<comment type="caution">
    <text evidence="2">The sequence shown here is derived from an EMBL/GenBank/DDBJ whole genome shotgun (WGS) entry which is preliminary data.</text>
</comment>
<reference evidence="2 3" key="1">
    <citation type="submission" date="2023-07" db="EMBL/GenBank/DDBJ databases">
        <title>Sequencing the genomes of 1000 actinobacteria strains.</title>
        <authorList>
            <person name="Klenk H.-P."/>
        </authorList>
    </citation>
    <scope>NUCLEOTIDE SEQUENCE [LARGE SCALE GENOMIC DNA]</scope>
    <source>
        <strain evidence="2 3">DSM 44709</strain>
    </source>
</reference>
<name>A0AAE3VX95_9ACTN</name>
<dbReference type="RefSeq" id="WP_307236347.1">
    <property type="nucleotide sequence ID" value="NZ_JAUSUZ010000001.1"/>
</dbReference>
<dbReference type="AlphaFoldDB" id="A0AAE3VX95"/>
<protein>
    <submittedName>
        <fullName evidence="2">Uncharacterized protein</fullName>
    </submittedName>
</protein>
<accession>A0AAE3VX95</accession>
<evidence type="ECO:0000313" key="2">
    <source>
        <dbReference type="EMBL" id="MDQ0364720.1"/>
    </source>
</evidence>
<sequence length="211" mass="23009">MAPRIDLTEPSPAARRAAVKALTADLAGLRRANALGLSVGRQSVDLRDSLSRWEEGLREPQASWWSRVVRRLANVVRSRAGQTPAGTGEPATPDEQDLADAIRHILADPRLAGLRELYYASPGWFARTRALTAPDRPAGREPAGREPASQYLPADRYAAIDEWRRQVPHAASVTSVATDNAPRRSAEPAESVASRTRFAAPADEHRPARTL</sequence>
<feature type="region of interest" description="Disordered" evidence="1">
    <location>
        <begin position="169"/>
        <end position="211"/>
    </location>
</feature>
<evidence type="ECO:0000256" key="1">
    <source>
        <dbReference type="SAM" id="MobiDB-lite"/>
    </source>
</evidence>
<organism evidence="2 3">
    <name type="scientific">Catenuloplanes indicus</name>
    <dbReference type="NCBI Taxonomy" id="137267"/>
    <lineage>
        <taxon>Bacteria</taxon>
        <taxon>Bacillati</taxon>
        <taxon>Actinomycetota</taxon>
        <taxon>Actinomycetes</taxon>
        <taxon>Micromonosporales</taxon>
        <taxon>Micromonosporaceae</taxon>
        <taxon>Catenuloplanes</taxon>
    </lineage>
</organism>